<protein>
    <submittedName>
        <fullName evidence="2">PGPGW domain-containing protein</fullName>
    </submittedName>
</protein>
<organism evidence="2 3">
    <name type="scientific">Nocardioides agariphilus</name>
    <dbReference type="NCBI Taxonomy" id="433664"/>
    <lineage>
        <taxon>Bacteria</taxon>
        <taxon>Bacillati</taxon>
        <taxon>Actinomycetota</taxon>
        <taxon>Actinomycetes</taxon>
        <taxon>Propionibacteriales</taxon>
        <taxon>Nocardioidaceae</taxon>
        <taxon>Nocardioides</taxon>
    </lineage>
</organism>
<keyword evidence="1" id="KW-0472">Membrane</keyword>
<dbReference type="Proteomes" id="UP000660668">
    <property type="component" value="Unassembled WGS sequence"/>
</dbReference>
<sequence length="152" mass="16803">MSRTRAVAKHSKRVLLEVIGWTLVVAGIAALVLPGPGLLAIFAGLVILSQQYEWAERRVEPVKKRALEGASDSVQTWPRIVIANLCALAIVGFGVLWLLQPDSPGWWPVDDKWWLFGGWAPGITLVLSGLFAIAMIAYSYRRFRGAPYEEDS</sequence>
<name>A0A930YNS0_9ACTN</name>
<feature type="transmembrane region" description="Helical" evidence="1">
    <location>
        <begin position="14"/>
        <end position="32"/>
    </location>
</feature>
<dbReference type="EMBL" id="JADKPO010000004">
    <property type="protein sequence ID" value="MBF4766965.1"/>
    <property type="molecule type" value="Genomic_DNA"/>
</dbReference>
<proteinExistence type="predicted"/>
<keyword evidence="1" id="KW-1133">Transmembrane helix</keyword>
<feature type="transmembrane region" description="Helical" evidence="1">
    <location>
        <begin position="76"/>
        <end position="99"/>
    </location>
</feature>
<accession>A0A930YNS0</accession>
<evidence type="ECO:0000256" key="1">
    <source>
        <dbReference type="SAM" id="Phobius"/>
    </source>
</evidence>
<dbReference type="InterPro" id="IPR019099">
    <property type="entry name" value="Uncharacterised_PGPGW_TM"/>
</dbReference>
<dbReference type="AlphaFoldDB" id="A0A930YNS0"/>
<reference evidence="2" key="1">
    <citation type="submission" date="2020-11" db="EMBL/GenBank/DDBJ databases">
        <title>Nocardioides cynanchi sp. nov., isolated from soil of rhizosphere of Cynanchum wilfordii.</title>
        <authorList>
            <person name="Lee J.-S."/>
            <person name="Suh M.K."/>
            <person name="Kim J.-S."/>
        </authorList>
    </citation>
    <scope>NUCLEOTIDE SEQUENCE</scope>
    <source>
        <strain evidence="2">KCTC 19276</strain>
    </source>
</reference>
<keyword evidence="1" id="KW-0812">Transmembrane</keyword>
<dbReference type="RefSeq" id="WP_194695123.1">
    <property type="nucleotide sequence ID" value="NZ_JADKPO010000004.1"/>
</dbReference>
<gene>
    <name evidence="2" type="ORF">ISU10_04210</name>
</gene>
<evidence type="ECO:0000313" key="2">
    <source>
        <dbReference type="EMBL" id="MBF4766965.1"/>
    </source>
</evidence>
<evidence type="ECO:0000313" key="3">
    <source>
        <dbReference type="Proteomes" id="UP000660668"/>
    </source>
</evidence>
<feature type="transmembrane region" description="Helical" evidence="1">
    <location>
        <begin position="119"/>
        <end position="140"/>
    </location>
</feature>
<dbReference type="Pfam" id="PF09656">
    <property type="entry name" value="PGPGW"/>
    <property type="match status" value="1"/>
</dbReference>
<keyword evidence="3" id="KW-1185">Reference proteome</keyword>
<comment type="caution">
    <text evidence="2">The sequence shown here is derived from an EMBL/GenBank/DDBJ whole genome shotgun (WGS) entry which is preliminary data.</text>
</comment>